<comment type="cofactor">
    <cofactor evidence="1">
        <name>Mg(2+)</name>
        <dbReference type="ChEBI" id="CHEBI:18420"/>
    </cofactor>
</comment>
<accession>A0A0H3DS33</accession>
<dbReference type="GO" id="GO:0006203">
    <property type="term" value="P:dGTP catabolic process"/>
    <property type="evidence" value="ECO:0007669"/>
    <property type="project" value="TreeGrafter"/>
</dbReference>
<sequence>MTVKVGVGVIIVNAAGQILLGKRCGSHAPYWSIPGGHVEQGETFEQTAMREVAEECGLHIDTPRFVGVTNNLQTWHDEGVHNVSIIMQVSAPAAATPQRCEPDKCECWQWCDPRQLPQPCFDACQQGVQLWLTQQPYCATPA</sequence>
<dbReference type="HOGENOM" id="CLU_037162_9_1_6"/>
<proteinExistence type="inferred from homology"/>
<evidence type="ECO:0000259" key="4">
    <source>
        <dbReference type="PROSITE" id="PS51462"/>
    </source>
</evidence>
<keyword evidence="2 3" id="KW-0378">Hydrolase</keyword>
<dbReference type="GO" id="GO:0035539">
    <property type="term" value="F:8-oxo-7,8-dihydrodeoxyguanosine triphosphate pyrophosphatase activity"/>
    <property type="evidence" value="ECO:0007669"/>
    <property type="project" value="TreeGrafter"/>
</dbReference>
<dbReference type="PRINTS" id="PR00502">
    <property type="entry name" value="NUDIXFAMILY"/>
</dbReference>
<dbReference type="CDD" id="cd04678">
    <property type="entry name" value="NUDIX_MTH2_Nudt15"/>
    <property type="match status" value="1"/>
</dbReference>
<protein>
    <submittedName>
        <fullName evidence="5">Putative Mut family protein</fullName>
    </submittedName>
</protein>
<organism evidence="5 6">
    <name type="scientific">Edwardsiella tarda (strain FL6-60)</name>
    <dbReference type="NCBI Taxonomy" id="718251"/>
    <lineage>
        <taxon>Bacteria</taxon>
        <taxon>Pseudomonadati</taxon>
        <taxon>Pseudomonadota</taxon>
        <taxon>Gammaproteobacteria</taxon>
        <taxon>Enterobacterales</taxon>
        <taxon>Hafniaceae</taxon>
        <taxon>Edwardsiella</taxon>
    </lineage>
</organism>
<evidence type="ECO:0000256" key="3">
    <source>
        <dbReference type="RuleBase" id="RU003476"/>
    </source>
</evidence>
<evidence type="ECO:0000313" key="5">
    <source>
        <dbReference type="EMBL" id="ADM42185.1"/>
    </source>
</evidence>
<dbReference type="PATRIC" id="fig|718251.5.peg.2160"/>
<comment type="similarity">
    <text evidence="3">Belongs to the Nudix hydrolase family.</text>
</comment>
<feature type="domain" description="Nudix hydrolase" evidence="4">
    <location>
        <begin position="2"/>
        <end position="134"/>
    </location>
</feature>
<evidence type="ECO:0000313" key="6">
    <source>
        <dbReference type="Proteomes" id="UP000002230"/>
    </source>
</evidence>
<dbReference type="FunFam" id="3.90.79.10:FF:000060">
    <property type="entry name" value="Nudix hydrolase 1"/>
    <property type="match status" value="1"/>
</dbReference>
<reference evidence="5 6" key="2">
    <citation type="journal article" date="2011" name="BMC Immunol.">
        <title>Comparison of static immersion and intravenous injection systems for exposure of zebrafish embryos to the natural pathogen Edwardsiella tarda.</title>
        <authorList>
            <person name="van Soest J.J."/>
            <person name="Stockhammer O.W."/>
            <person name="Ordas A."/>
            <person name="Bloemberg G.V."/>
            <person name="Spaink H.P."/>
            <person name="Meijer A.H."/>
        </authorList>
    </citation>
    <scope>NUCLEOTIDE SEQUENCE [LARGE SCALE GENOMIC DNA]</scope>
    <source>
        <strain evidence="5 6">FL6-60</strain>
    </source>
</reference>
<dbReference type="PROSITE" id="PS51462">
    <property type="entry name" value="NUDIX"/>
    <property type="match status" value="1"/>
</dbReference>
<dbReference type="PROSITE" id="PS00893">
    <property type="entry name" value="NUDIX_BOX"/>
    <property type="match status" value="1"/>
</dbReference>
<dbReference type="Proteomes" id="UP000002230">
    <property type="component" value="Chromosome"/>
</dbReference>
<evidence type="ECO:0000256" key="2">
    <source>
        <dbReference type="ARBA" id="ARBA00022801"/>
    </source>
</evidence>
<dbReference type="KEGG" id="etd:ETAF_2079"/>
<dbReference type="SUPFAM" id="SSF55811">
    <property type="entry name" value="Nudix"/>
    <property type="match status" value="1"/>
</dbReference>
<dbReference type="InterPro" id="IPR020084">
    <property type="entry name" value="NUDIX_hydrolase_CS"/>
</dbReference>
<name>A0A0H3DS33_EDWTF</name>
<dbReference type="PANTHER" id="PTHR16099:SF5">
    <property type="entry name" value="NUCLEOTIDE TRIPHOSPHATE DIPHOSPHATASE NUDT15"/>
    <property type="match status" value="1"/>
</dbReference>
<dbReference type="Pfam" id="PF00293">
    <property type="entry name" value="NUDIX"/>
    <property type="match status" value="1"/>
</dbReference>
<dbReference type="InterPro" id="IPR015797">
    <property type="entry name" value="NUDIX_hydrolase-like_dom_sf"/>
</dbReference>
<dbReference type="GO" id="GO:0005829">
    <property type="term" value="C:cytosol"/>
    <property type="evidence" value="ECO:0007669"/>
    <property type="project" value="TreeGrafter"/>
</dbReference>
<dbReference type="InterPro" id="IPR000086">
    <property type="entry name" value="NUDIX_hydrolase_dom"/>
</dbReference>
<dbReference type="PANTHER" id="PTHR16099">
    <property type="entry name" value="8-OXO-DGTP DIPHOSPHATES NUDT15"/>
    <property type="match status" value="1"/>
</dbReference>
<keyword evidence="6" id="KW-1185">Reference proteome</keyword>
<dbReference type="InterPro" id="IPR020476">
    <property type="entry name" value="Nudix_hydrolase"/>
</dbReference>
<dbReference type="AlphaFoldDB" id="A0A0H3DS33"/>
<gene>
    <name evidence="5" type="ordered locus">ETAF_2079</name>
</gene>
<evidence type="ECO:0000256" key="1">
    <source>
        <dbReference type="ARBA" id="ARBA00001946"/>
    </source>
</evidence>
<reference evidence="6" key="1">
    <citation type="submission" date="2010-08" db="EMBL/GenBank/DDBJ databases">
        <title>Genome comparisons of Edwardsiella bacteria analysed using deep sequencing technology.</title>
        <authorList>
            <person name="van Soest J.J."/>
            <person name="Henkel C.V."/>
            <person name="Jansen H.J."/>
            <person name="van den Hondel C.A.M.J.J."/>
            <person name="Bloemberg G.V."/>
            <person name="Meijer A.H."/>
            <person name="Spaink H.P."/>
        </authorList>
    </citation>
    <scope>NUCLEOTIDE SEQUENCE [LARGE SCALE GENOMIC DNA]</scope>
    <source>
        <strain evidence="6">FL6-60</strain>
    </source>
</reference>
<dbReference type="EMBL" id="CP002154">
    <property type="protein sequence ID" value="ADM42185.1"/>
    <property type="molecule type" value="Genomic_DNA"/>
</dbReference>
<dbReference type="Gene3D" id="3.90.79.10">
    <property type="entry name" value="Nucleoside Triphosphate Pyrophosphohydrolase"/>
    <property type="match status" value="1"/>
</dbReference>